<sequence>PLWSVLVEDIPDFPSLPEPTKPAVSQSTTGRASLRKSVTKATMGSMPSPSTSQNPPRTPDPVVTKTPSSTRPNKRFHPEPLHYRCQQSLDLMTLRLKALTSIDVTKDERDGKVRDVCRNAIWSLSSCKPGHGIDQLLDESTDTFWQSDGPQPHCVNIQFPQKTTLTRLCLYTDYKADESYTPS</sequence>
<keyword evidence="3" id="KW-0132">Cell division</keyword>
<reference evidence="9 10" key="1">
    <citation type="submission" date="2015-03" db="EMBL/GenBank/DDBJ databases">
        <title>Draft genome of the nematode, Opisthorchis viverrini.</title>
        <authorList>
            <person name="Mitreva M."/>
        </authorList>
    </citation>
    <scope>NUCLEOTIDE SEQUENCE [LARGE SCALE GENOMIC DNA]</scope>
    <source>
        <strain evidence="9">Khon Kaen</strain>
    </source>
</reference>
<dbReference type="EMBL" id="KV898233">
    <property type="protein sequence ID" value="OON16231.1"/>
    <property type="molecule type" value="Genomic_DNA"/>
</dbReference>
<dbReference type="Proteomes" id="UP000243686">
    <property type="component" value="Unassembled WGS sequence"/>
</dbReference>
<dbReference type="GO" id="GO:0070979">
    <property type="term" value="P:protein K11-linked ubiquitination"/>
    <property type="evidence" value="ECO:0007669"/>
    <property type="project" value="TreeGrafter"/>
</dbReference>
<evidence type="ECO:0000256" key="5">
    <source>
        <dbReference type="ARBA" id="ARBA00022786"/>
    </source>
</evidence>
<dbReference type="SMART" id="SM01337">
    <property type="entry name" value="APC10"/>
    <property type="match status" value="1"/>
</dbReference>
<feature type="domain" description="DOC" evidence="8">
    <location>
        <begin position="92"/>
        <end position="183"/>
    </location>
</feature>
<feature type="non-terminal residue" evidence="9">
    <location>
        <position position="1"/>
    </location>
</feature>
<dbReference type="Gene3D" id="2.60.120.260">
    <property type="entry name" value="Galactose-binding domain-like"/>
    <property type="match status" value="1"/>
</dbReference>
<evidence type="ECO:0000256" key="4">
    <source>
        <dbReference type="ARBA" id="ARBA00022776"/>
    </source>
</evidence>
<evidence type="ECO:0000313" key="9">
    <source>
        <dbReference type="EMBL" id="OON16231.1"/>
    </source>
</evidence>
<evidence type="ECO:0000256" key="6">
    <source>
        <dbReference type="ARBA" id="ARBA00023306"/>
    </source>
</evidence>
<organism evidence="9 10">
    <name type="scientific">Opisthorchis viverrini</name>
    <name type="common">Southeast Asian liver fluke</name>
    <dbReference type="NCBI Taxonomy" id="6198"/>
    <lineage>
        <taxon>Eukaryota</taxon>
        <taxon>Metazoa</taxon>
        <taxon>Spiralia</taxon>
        <taxon>Lophotrochozoa</taxon>
        <taxon>Platyhelminthes</taxon>
        <taxon>Trematoda</taxon>
        <taxon>Digenea</taxon>
        <taxon>Opisthorchiida</taxon>
        <taxon>Opisthorchiata</taxon>
        <taxon>Opisthorchiidae</taxon>
        <taxon>Opisthorchis</taxon>
    </lineage>
</organism>
<name>A0A1S8WPB5_OPIVI</name>
<dbReference type="PANTHER" id="PTHR12936">
    <property type="entry name" value="ANAPHASE-PROMOTING COMPLEX 10"/>
    <property type="match status" value="1"/>
</dbReference>
<accession>A0A1S8WPB5</accession>
<feature type="non-terminal residue" evidence="9">
    <location>
        <position position="183"/>
    </location>
</feature>
<gene>
    <name evidence="9" type="ORF">X801_07958</name>
</gene>
<evidence type="ECO:0000256" key="1">
    <source>
        <dbReference type="ARBA" id="ARBA00006762"/>
    </source>
</evidence>
<feature type="compositionally biased region" description="Polar residues" evidence="7">
    <location>
        <begin position="39"/>
        <end position="55"/>
    </location>
</feature>
<dbReference type="GO" id="GO:0051301">
    <property type="term" value="P:cell division"/>
    <property type="evidence" value="ECO:0007669"/>
    <property type="project" value="UniProtKB-KW"/>
</dbReference>
<dbReference type="InterPro" id="IPR004939">
    <property type="entry name" value="APC_su10/DOC_dom"/>
</dbReference>
<protein>
    <recommendedName>
        <fullName evidence="2">Anaphase-promoting complex subunit 10</fullName>
    </recommendedName>
</protein>
<dbReference type="PROSITE" id="PS51284">
    <property type="entry name" value="DOC"/>
    <property type="match status" value="1"/>
</dbReference>
<keyword evidence="5" id="KW-0833">Ubl conjugation pathway</keyword>
<keyword evidence="4" id="KW-0498">Mitosis</keyword>
<evidence type="ECO:0000256" key="2">
    <source>
        <dbReference type="ARBA" id="ARBA00013927"/>
    </source>
</evidence>
<dbReference type="InterPro" id="IPR016901">
    <property type="entry name" value="APC10/Doc1"/>
</dbReference>
<comment type="similarity">
    <text evidence="1">Belongs to the APC10 family.</text>
</comment>
<dbReference type="InterPro" id="IPR008979">
    <property type="entry name" value="Galactose-bd-like_sf"/>
</dbReference>
<dbReference type="AlphaFoldDB" id="A0A1S8WPB5"/>
<dbReference type="PANTHER" id="PTHR12936:SF0">
    <property type="entry name" value="ANAPHASE-PROMOTING COMPLEX SUBUNIT 10"/>
    <property type="match status" value="1"/>
</dbReference>
<evidence type="ECO:0000256" key="3">
    <source>
        <dbReference type="ARBA" id="ARBA00022618"/>
    </source>
</evidence>
<dbReference type="GO" id="GO:0005680">
    <property type="term" value="C:anaphase-promoting complex"/>
    <property type="evidence" value="ECO:0007669"/>
    <property type="project" value="InterPro"/>
</dbReference>
<dbReference type="GO" id="GO:0031145">
    <property type="term" value="P:anaphase-promoting complex-dependent catabolic process"/>
    <property type="evidence" value="ECO:0007669"/>
    <property type="project" value="InterPro"/>
</dbReference>
<evidence type="ECO:0000313" key="10">
    <source>
        <dbReference type="Proteomes" id="UP000243686"/>
    </source>
</evidence>
<evidence type="ECO:0000256" key="7">
    <source>
        <dbReference type="SAM" id="MobiDB-lite"/>
    </source>
</evidence>
<keyword evidence="10" id="KW-1185">Reference proteome</keyword>
<keyword evidence="6" id="KW-0131">Cell cycle</keyword>
<dbReference type="SUPFAM" id="SSF49785">
    <property type="entry name" value="Galactose-binding domain-like"/>
    <property type="match status" value="1"/>
</dbReference>
<dbReference type="Pfam" id="PF03256">
    <property type="entry name" value="ANAPC10"/>
    <property type="match status" value="1"/>
</dbReference>
<evidence type="ECO:0000259" key="8">
    <source>
        <dbReference type="PROSITE" id="PS51284"/>
    </source>
</evidence>
<feature type="region of interest" description="Disordered" evidence="7">
    <location>
        <begin position="11"/>
        <end position="78"/>
    </location>
</feature>
<proteinExistence type="inferred from homology"/>